<name>A0A0P0XXI9_ORYSJ</name>
<sequence length="107" mass="12587">MLSTPSIKKTQLIEFEFCPTENQLLSSYLPSEHKTRSFIPLYPLPAYHHYILFNNKGCFGHFHPPLILCWDARIGFYVGQREYNIDAQSYMEYAHYKDIGQIIDSTH</sequence>
<reference evidence="1 2" key="2">
    <citation type="journal article" date="2013" name="Plant Cell Physiol.">
        <title>Rice Annotation Project Database (RAP-DB): an integrative and interactive database for rice genomics.</title>
        <authorList>
            <person name="Sakai H."/>
            <person name="Lee S.S."/>
            <person name="Tanaka T."/>
            <person name="Numa H."/>
            <person name="Kim J."/>
            <person name="Kawahara Y."/>
            <person name="Wakimoto H."/>
            <person name="Yang C.C."/>
            <person name="Iwamoto M."/>
            <person name="Abe T."/>
            <person name="Yamada Y."/>
            <person name="Muto A."/>
            <person name="Inokuchi H."/>
            <person name="Ikemura T."/>
            <person name="Matsumoto T."/>
            <person name="Sasaki T."/>
            <person name="Itoh T."/>
        </authorList>
    </citation>
    <scope>NUCLEOTIDE SEQUENCE [LARGE SCALE GENOMIC DNA]</scope>
    <source>
        <strain evidence="2">cv. Nipponbare</strain>
    </source>
</reference>
<reference evidence="2" key="1">
    <citation type="journal article" date="2005" name="Nature">
        <title>The map-based sequence of the rice genome.</title>
        <authorList>
            <consortium name="International rice genome sequencing project (IRGSP)"/>
            <person name="Matsumoto T."/>
            <person name="Wu J."/>
            <person name="Kanamori H."/>
            <person name="Katayose Y."/>
            <person name="Fujisawa M."/>
            <person name="Namiki N."/>
            <person name="Mizuno H."/>
            <person name="Yamamoto K."/>
            <person name="Antonio B.A."/>
            <person name="Baba T."/>
            <person name="Sakata K."/>
            <person name="Nagamura Y."/>
            <person name="Aoki H."/>
            <person name="Arikawa K."/>
            <person name="Arita K."/>
            <person name="Bito T."/>
            <person name="Chiden Y."/>
            <person name="Fujitsuka N."/>
            <person name="Fukunaka R."/>
            <person name="Hamada M."/>
            <person name="Harada C."/>
            <person name="Hayashi A."/>
            <person name="Hijishita S."/>
            <person name="Honda M."/>
            <person name="Hosokawa S."/>
            <person name="Ichikawa Y."/>
            <person name="Idonuma A."/>
            <person name="Iijima M."/>
            <person name="Ikeda M."/>
            <person name="Ikeno M."/>
            <person name="Ito K."/>
            <person name="Ito S."/>
            <person name="Ito T."/>
            <person name="Ito Y."/>
            <person name="Ito Y."/>
            <person name="Iwabuchi A."/>
            <person name="Kamiya K."/>
            <person name="Karasawa W."/>
            <person name="Kurita K."/>
            <person name="Katagiri S."/>
            <person name="Kikuta A."/>
            <person name="Kobayashi H."/>
            <person name="Kobayashi N."/>
            <person name="Machita K."/>
            <person name="Maehara T."/>
            <person name="Masukawa M."/>
            <person name="Mizubayashi T."/>
            <person name="Mukai Y."/>
            <person name="Nagasaki H."/>
            <person name="Nagata Y."/>
            <person name="Naito S."/>
            <person name="Nakashima M."/>
            <person name="Nakama Y."/>
            <person name="Nakamichi Y."/>
            <person name="Nakamura M."/>
            <person name="Meguro A."/>
            <person name="Negishi M."/>
            <person name="Ohta I."/>
            <person name="Ohta T."/>
            <person name="Okamoto M."/>
            <person name="Ono N."/>
            <person name="Saji S."/>
            <person name="Sakaguchi M."/>
            <person name="Sakai K."/>
            <person name="Shibata M."/>
            <person name="Shimokawa T."/>
            <person name="Song J."/>
            <person name="Takazaki Y."/>
            <person name="Terasawa K."/>
            <person name="Tsugane M."/>
            <person name="Tsuji K."/>
            <person name="Ueda S."/>
            <person name="Waki K."/>
            <person name="Yamagata H."/>
            <person name="Yamamoto M."/>
            <person name="Yamamoto S."/>
            <person name="Yamane H."/>
            <person name="Yoshiki S."/>
            <person name="Yoshihara R."/>
            <person name="Yukawa K."/>
            <person name="Zhong H."/>
            <person name="Yano M."/>
            <person name="Yuan Q."/>
            <person name="Ouyang S."/>
            <person name="Liu J."/>
            <person name="Jones K.M."/>
            <person name="Gansberger K."/>
            <person name="Moffat K."/>
            <person name="Hill J."/>
            <person name="Bera J."/>
            <person name="Fadrosh D."/>
            <person name="Jin S."/>
            <person name="Johri S."/>
            <person name="Kim M."/>
            <person name="Overton L."/>
            <person name="Reardon M."/>
            <person name="Tsitrin T."/>
            <person name="Vuong H."/>
            <person name="Weaver B."/>
            <person name="Ciecko A."/>
            <person name="Tallon L."/>
            <person name="Jackson J."/>
            <person name="Pai G."/>
            <person name="Aken S.V."/>
            <person name="Utterback T."/>
            <person name="Reidmuller S."/>
            <person name="Feldblyum T."/>
            <person name="Hsiao J."/>
            <person name="Zismann V."/>
            <person name="Iobst S."/>
            <person name="de Vazeille A.R."/>
            <person name="Buell C.R."/>
            <person name="Ying K."/>
            <person name="Li Y."/>
            <person name="Lu T."/>
            <person name="Huang Y."/>
            <person name="Zhao Q."/>
            <person name="Feng Q."/>
            <person name="Zhang L."/>
            <person name="Zhu J."/>
            <person name="Weng Q."/>
            <person name="Mu J."/>
            <person name="Lu Y."/>
            <person name="Fan D."/>
            <person name="Liu Y."/>
            <person name="Guan J."/>
            <person name="Zhang Y."/>
            <person name="Yu S."/>
            <person name="Liu X."/>
            <person name="Zhang Y."/>
            <person name="Hong G."/>
            <person name="Han B."/>
            <person name="Choisne N."/>
            <person name="Demange N."/>
            <person name="Orjeda G."/>
            <person name="Samain S."/>
            <person name="Cattolico L."/>
            <person name="Pelletier E."/>
            <person name="Couloux A."/>
            <person name="Segurens B."/>
            <person name="Wincker P."/>
            <person name="D'Hont A."/>
            <person name="Scarpelli C."/>
            <person name="Weissenbach J."/>
            <person name="Salanoubat M."/>
            <person name="Quetier F."/>
            <person name="Yu Y."/>
            <person name="Kim H.R."/>
            <person name="Rambo T."/>
            <person name="Currie J."/>
            <person name="Collura K."/>
            <person name="Luo M."/>
            <person name="Yang T."/>
            <person name="Ammiraju J.S.S."/>
            <person name="Engler F."/>
            <person name="Soderlund C."/>
            <person name="Wing R.A."/>
            <person name="Palmer L.E."/>
            <person name="de la Bastide M."/>
            <person name="Spiegel L."/>
            <person name="Nascimento L."/>
            <person name="Zutavern T."/>
            <person name="O'Shaughnessy A."/>
            <person name="Dike S."/>
            <person name="Dedhia N."/>
            <person name="Preston R."/>
            <person name="Balija V."/>
            <person name="McCombie W.R."/>
            <person name="Chow T."/>
            <person name="Chen H."/>
            <person name="Chung M."/>
            <person name="Chen C."/>
            <person name="Shaw J."/>
            <person name="Wu H."/>
            <person name="Hsiao K."/>
            <person name="Chao Y."/>
            <person name="Chu M."/>
            <person name="Cheng C."/>
            <person name="Hour A."/>
            <person name="Lee P."/>
            <person name="Lin S."/>
            <person name="Lin Y."/>
            <person name="Liou J."/>
            <person name="Liu S."/>
            <person name="Hsing Y."/>
            <person name="Raghuvanshi S."/>
            <person name="Mohanty A."/>
            <person name="Bharti A.K."/>
            <person name="Gaur A."/>
            <person name="Gupta V."/>
            <person name="Kumar D."/>
            <person name="Ravi V."/>
            <person name="Vij S."/>
            <person name="Kapur A."/>
            <person name="Khurana P."/>
            <person name="Khurana P."/>
            <person name="Khurana J.P."/>
            <person name="Tyagi A.K."/>
            <person name="Gaikwad K."/>
            <person name="Singh A."/>
            <person name="Dalal V."/>
            <person name="Srivastava S."/>
            <person name="Dixit A."/>
            <person name="Pal A.K."/>
            <person name="Ghazi I.A."/>
            <person name="Yadav M."/>
            <person name="Pandit A."/>
            <person name="Bhargava A."/>
            <person name="Sureshbabu K."/>
            <person name="Batra K."/>
            <person name="Sharma T.R."/>
            <person name="Mohapatra T."/>
            <person name="Singh N.K."/>
            <person name="Messing J."/>
            <person name="Nelson A.B."/>
            <person name="Fuks G."/>
            <person name="Kavchok S."/>
            <person name="Keizer G."/>
            <person name="Linton E."/>
            <person name="Llaca V."/>
            <person name="Song R."/>
            <person name="Tanyolac B."/>
            <person name="Young S."/>
            <person name="Ho-Il K."/>
            <person name="Hahn J.H."/>
            <person name="Sangsakoo G."/>
            <person name="Vanavichit A."/>
            <person name="de Mattos Luiz.A.T."/>
            <person name="Zimmer P.D."/>
            <person name="Malone G."/>
            <person name="Dellagostin O."/>
            <person name="de Oliveira A.C."/>
            <person name="Bevan M."/>
            <person name="Bancroft I."/>
            <person name="Minx P."/>
            <person name="Cordum H."/>
            <person name="Wilson R."/>
            <person name="Cheng Z."/>
            <person name="Jin W."/>
            <person name="Jiang J."/>
            <person name="Leong S.A."/>
            <person name="Iwama H."/>
            <person name="Gojobori T."/>
            <person name="Itoh T."/>
            <person name="Niimura Y."/>
            <person name="Fujii Y."/>
            <person name="Habara T."/>
            <person name="Sakai H."/>
            <person name="Sato Y."/>
            <person name="Wilson G."/>
            <person name="Kumar K."/>
            <person name="McCouch S."/>
            <person name="Juretic N."/>
            <person name="Hoen D."/>
            <person name="Wright S."/>
            <person name="Bruskiewich R."/>
            <person name="Bureau T."/>
            <person name="Miyao A."/>
            <person name="Hirochika H."/>
            <person name="Nishikawa T."/>
            <person name="Kadowaki K."/>
            <person name="Sugiura M."/>
            <person name="Burr B."/>
            <person name="Sasaki T."/>
        </authorList>
    </citation>
    <scope>NUCLEOTIDE SEQUENCE [LARGE SCALE GENOMIC DNA]</scope>
    <source>
        <strain evidence="2">cv. Nipponbare</strain>
    </source>
</reference>
<accession>A0A0P0XXI9</accession>
<gene>
    <name evidence="1" type="ordered locus">Os10g0568800</name>
    <name evidence="1" type="ORF">OSNPB_100568800</name>
</gene>
<dbReference type="PaxDb" id="39947-A0A0P0XXI9"/>
<dbReference type="EMBL" id="AP014966">
    <property type="protein sequence ID" value="BAT12141.1"/>
    <property type="molecule type" value="Genomic_DNA"/>
</dbReference>
<keyword evidence="2" id="KW-1185">Reference proteome</keyword>
<evidence type="ECO:0000313" key="1">
    <source>
        <dbReference type="EMBL" id="BAT12141.1"/>
    </source>
</evidence>
<evidence type="ECO:0000313" key="2">
    <source>
        <dbReference type="Proteomes" id="UP000059680"/>
    </source>
</evidence>
<protein>
    <submittedName>
        <fullName evidence="1">Os10g0568800 protein</fullName>
    </submittedName>
</protein>
<dbReference type="InParanoid" id="A0A0P0XXI9"/>
<dbReference type="Proteomes" id="UP000059680">
    <property type="component" value="Chromosome 10"/>
</dbReference>
<organism evidence="1 2">
    <name type="scientific">Oryza sativa subsp. japonica</name>
    <name type="common">Rice</name>
    <dbReference type="NCBI Taxonomy" id="39947"/>
    <lineage>
        <taxon>Eukaryota</taxon>
        <taxon>Viridiplantae</taxon>
        <taxon>Streptophyta</taxon>
        <taxon>Embryophyta</taxon>
        <taxon>Tracheophyta</taxon>
        <taxon>Spermatophyta</taxon>
        <taxon>Magnoliopsida</taxon>
        <taxon>Liliopsida</taxon>
        <taxon>Poales</taxon>
        <taxon>Poaceae</taxon>
        <taxon>BOP clade</taxon>
        <taxon>Oryzoideae</taxon>
        <taxon>Oryzeae</taxon>
        <taxon>Oryzinae</taxon>
        <taxon>Oryza</taxon>
        <taxon>Oryza sativa</taxon>
    </lineage>
</organism>
<dbReference type="Gramene" id="Os10t0568800-01">
    <property type="protein sequence ID" value="Os10t0568800-01"/>
    <property type="gene ID" value="Os10g0568800"/>
</dbReference>
<dbReference type="AlphaFoldDB" id="A0A0P0XXI9"/>
<reference evidence="1 2" key="3">
    <citation type="journal article" date="2013" name="Rice">
        <title>Improvement of the Oryza sativa Nipponbare reference genome using next generation sequence and optical map data.</title>
        <authorList>
            <person name="Kawahara Y."/>
            <person name="de la Bastide M."/>
            <person name="Hamilton J.P."/>
            <person name="Kanamori H."/>
            <person name="McCombie W.R."/>
            <person name="Ouyang S."/>
            <person name="Schwartz D.C."/>
            <person name="Tanaka T."/>
            <person name="Wu J."/>
            <person name="Zhou S."/>
            <person name="Childs K.L."/>
            <person name="Davidson R.M."/>
            <person name="Lin H."/>
            <person name="Quesada-Ocampo L."/>
            <person name="Vaillancourt B."/>
            <person name="Sakai H."/>
            <person name="Lee S.S."/>
            <person name="Kim J."/>
            <person name="Numa H."/>
            <person name="Itoh T."/>
            <person name="Buell C.R."/>
            <person name="Matsumoto T."/>
        </authorList>
    </citation>
    <scope>NUCLEOTIDE SEQUENCE [LARGE SCALE GENOMIC DNA]</scope>
    <source>
        <strain evidence="2">cv. Nipponbare</strain>
    </source>
</reference>
<proteinExistence type="predicted"/>